<dbReference type="HAMAP" id="MF_00193">
    <property type="entry name" value="NadE_ammonia_dep"/>
    <property type="match status" value="1"/>
</dbReference>
<comment type="pathway">
    <text evidence="8">Cofactor biosynthesis; NAD(+) biosynthesis; NAD(+) from deamido-NAD(+) (ammonia route): step 1/1.</text>
</comment>
<dbReference type="EMBL" id="GU180083">
    <property type="protein sequence ID" value="ADM95044.1"/>
    <property type="molecule type" value="Genomic_DNA"/>
</dbReference>
<feature type="binding site" description="in other chain" evidence="8">
    <location>
        <begin position="239"/>
        <end position="240"/>
    </location>
    <ligand>
        <name>deamido-NAD(+)</name>
        <dbReference type="ChEBI" id="CHEBI:58437"/>
        <note>ligand shared between two neighboring subunits</note>
    </ligand>
</feature>
<proteinExistence type="inferred from homology"/>
<reference evidence="12" key="1">
    <citation type="submission" date="2009-11" db="EMBL/GenBank/DDBJ databases">
        <title>Microbial diversity profiles of fluids from low-temperature petroleum reservoirs with and without exogenous water perturbation.</title>
        <authorList>
            <person name="Pham V.D."/>
            <person name="Hnatow L.L."/>
            <person name="Zhang S."/>
            <person name="Fallon R.D."/>
            <person name="DeLong E.F."/>
            <person name="Keeler S.J."/>
        </authorList>
    </citation>
    <scope>NUCLEOTIDE SEQUENCE</scope>
</reference>
<dbReference type="EC" id="6.3.1.5" evidence="8 10"/>
<dbReference type="Pfam" id="PF02540">
    <property type="entry name" value="NAD_synthase"/>
    <property type="match status" value="1"/>
</dbReference>
<organism evidence="12">
    <name type="scientific">uncultured Atribacterota bacterium</name>
    <dbReference type="NCBI Taxonomy" id="263865"/>
    <lineage>
        <taxon>Bacteria</taxon>
        <taxon>Pseudomonadati</taxon>
        <taxon>Atribacterota</taxon>
        <taxon>environmental samples</taxon>
    </lineage>
</organism>
<keyword evidence="4 8" id="KW-0547">Nucleotide-binding</keyword>
<dbReference type="GO" id="GO:0005524">
    <property type="term" value="F:ATP binding"/>
    <property type="evidence" value="ECO:0007669"/>
    <property type="project" value="UniProtKB-UniRule"/>
</dbReference>
<feature type="binding site" evidence="8">
    <location>
        <position position="141"/>
    </location>
    <ligand>
        <name>ATP</name>
        <dbReference type="ChEBI" id="CHEBI:30616"/>
    </ligand>
</feature>
<dbReference type="SUPFAM" id="SSF52402">
    <property type="entry name" value="Adenine nucleotide alpha hydrolases-like"/>
    <property type="match status" value="1"/>
</dbReference>
<evidence type="ECO:0000256" key="5">
    <source>
        <dbReference type="ARBA" id="ARBA00022840"/>
    </source>
</evidence>
<feature type="binding site" evidence="8">
    <location>
        <position position="192"/>
    </location>
    <ligand>
        <name>ATP</name>
        <dbReference type="ChEBI" id="CHEBI:30616"/>
    </ligand>
</feature>
<dbReference type="GO" id="GO:0005737">
    <property type="term" value="C:cytoplasm"/>
    <property type="evidence" value="ECO:0007669"/>
    <property type="project" value="InterPro"/>
</dbReference>
<evidence type="ECO:0000256" key="3">
    <source>
        <dbReference type="ARBA" id="ARBA00022723"/>
    </source>
</evidence>
<evidence type="ECO:0000256" key="1">
    <source>
        <dbReference type="ARBA" id="ARBA00005859"/>
    </source>
</evidence>
<feature type="binding site" evidence="8">
    <location>
        <begin position="38"/>
        <end position="45"/>
    </location>
    <ligand>
        <name>ATP</name>
        <dbReference type="ChEBI" id="CHEBI:30616"/>
    </ligand>
</feature>
<evidence type="ECO:0000256" key="9">
    <source>
        <dbReference type="RuleBase" id="RU003811"/>
    </source>
</evidence>
<dbReference type="NCBIfam" id="TIGR00552">
    <property type="entry name" value="nadE"/>
    <property type="match status" value="1"/>
</dbReference>
<dbReference type="CDD" id="cd00553">
    <property type="entry name" value="NAD_synthase"/>
    <property type="match status" value="1"/>
</dbReference>
<dbReference type="InterPro" id="IPR022310">
    <property type="entry name" value="NAD/GMP_synthase"/>
</dbReference>
<evidence type="ECO:0000313" key="12">
    <source>
        <dbReference type="EMBL" id="ADM95044.1"/>
    </source>
</evidence>
<evidence type="ECO:0000256" key="2">
    <source>
        <dbReference type="ARBA" id="ARBA00022598"/>
    </source>
</evidence>
<dbReference type="GO" id="GO:0003952">
    <property type="term" value="F:NAD+ synthase (glutamine-hydrolyzing) activity"/>
    <property type="evidence" value="ECO:0007669"/>
    <property type="project" value="InterPro"/>
</dbReference>
<dbReference type="Gene3D" id="3.40.50.620">
    <property type="entry name" value="HUPs"/>
    <property type="match status" value="1"/>
</dbReference>
<name>G3BMS3_9BACT</name>
<keyword evidence="5 8" id="KW-0067">ATP-binding</keyword>
<dbReference type="InterPro" id="IPR003694">
    <property type="entry name" value="NAD_synthase"/>
</dbReference>
<dbReference type="NCBIfam" id="NF010587">
    <property type="entry name" value="PRK13980.1"/>
    <property type="match status" value="1"/>
</dbReference>
<evidence type="ECO:0000256" key="4">
    <source>
        <dbReference type="ARBA" id="ARBA00022741"/>
    </source>
</evidence>
<evidence type="ECO:0000256" key="7">
    <source>
        <dbReference type="ARBA" id="ARBA00023027"/>
    </source>
</evidence>
<feature type="binding site" description="in other chain" evidence="8">
    <location>
        <position position="121"/>
    </location>
    <ligand>
        <name>deamido-NAD(+)</name>
        <dbReference type="ChEBI" id="CHEBI:58437"/>
        <note>ligand shared between two neighboring subunits</note>
    </ligand>
</feature>
<feature type="binding site" evidence="8">
    <location>
        <position position="44"/>
    </location>
    <ligand>
        <name>Mg(2+)</name>
        <dbReference type="ChEBI" id="CHEBI:18420"/>
    </ligand>
</feature>
<comment type="similarity">
    <text evidence="1 8 9">Belongs to the NAD synthetase family.</text>
</comment>
<comment type="subunit">
    <text evidence="8">Homodimer.</text>
</comment>
<feature type="domain" description="NAD/GMP synthase" evidence="11">
    <location>
        <begin position="16"/>
        <end position="244"/>
    </location>
</feature>
<comment type="catalytic activity">
    <reaction evidence="8 10">
        <text>deamido-NAD(+) + NH4(+) + ATP = AMP + diphosphate + NAD(+) + H(+)</text>
        <dbReference type="Rhea" id="RHEA:21188"/>
        <dbReference type="ChEBI" id="CHEBI:15378"/>
        <dbReference type="ChEBI" id="CHEBI:28938"/>
        <dbReference type="ChEBI" id="CHEBI:30616"/>
        <dbReference type="ChEBI" id="CHEBI:33019"/>
        <dbReference type="ChEBI" id="CHEBI:57540"/>
        <dbReference type="ChEBI" id="CHEBI:58437"/>
        <dbReference type="ChEBI" id="CHEBI:456215"/>
        <dbReference type="EC" id="6.3.1.5"/>
    </reaction>
</comment>
<dbReference type="PANTHER" id="PTHR23090">
    <property type="entry name" value="NH 3 /GLUTAMINE-DEPENDENT NAD + SYNTHETASE"/>
    <property type="match status" value="1"/>
</dbReference>
<keyword evidence="6 8" id="KW-0460">Magnesium</keyword>
<dbReference type="GO" id="GO:0009435">
    <property type="term" value="P:NAD+ biosynthetic process"/>
    <property type="evidence" value="ECO:0007669"/>
    <property type="project" value="UniProtKB-UniRule"/>
</dbReference>
<dbReference type="GO" id="GO:0046872">
    <property type="term" value="F:metal ion binding"/>
    <property type="evidence" value="ECO:0007669"/>
    <property type="project" value="UniProtKB-KW"/>
</dbReference>
<protein>
    <recommendedName>
        <fullName evidence="8 10">NH(3)-dependent NAD(+) synthetase</fullName>
        <ecNumber evidence="8 10">6.3.1.5</ecNumber>
    </recommendedName>
</protein>
<dbReference type="GO" id="GO:0004359">
    <property type="term" value="F:glutaminase activity"/>
    <property type="evidence" value="ECO:0007669"/>
    <property type="project" value="InterPro"/>
</dbReference>
<sequence>MAEDNTIKNKILPSRVEKLINWIKTKVKVAGKRGVIYGLSGGLDSAVVAICCKLAFPDNSIALILPCESKEDDLLDAMTVVEKFQIKYQHIDLTPVYQKLLSIINSNNCDNKLARANIKPRLRMIVLYYFANILEYLVVGTGNKSEISIGYFTKYGDGGVDILPLGNILKSEIFEIARLLEVPDKIIAKPPSAGLWENQTDEQEMGFSYEQLDNFLKYGKIQEKEVEKVILRMKRKSAHKRKLPPSPKI</sequence>
<feature type="binding site" evidence="8">
    <location>
        <position position="161"/>
    </location>
    <ligand>
        <name>deamido-NAD(+)</name>
        <dbReference type="ChEBI" id="CHEBI:58437"/>
        <note>ligand shared between two neighboring subunits</note>
    </ligand>
</feature>
<dbReference type="UniPathway" id="UPA00253">
    <property type="reaction ID" value="UER00333"/>
</dbReference>
<feature type="binding site" description="in other chain" evidence="8">
    <location>
        <position position="154"/>
    </location>
    <ligand>
        <name>deamido-NAD(+)</name>
        <dbReference type="ChEBI" id="CHEBI:58437"/>
        <note>ligand shared between two neighboring subunits</note>
    </ligand>
</feature>
<dbReference type="InterPro" id="IPR022926">
    <property type="entry name" value="NH(3)-dep_NAD(+)_synth"/>
</dbReference>
<keyword evidence="3 8" id="KW-0479">Metal-binding</keyword>
<evidence type="ECO:0000256" key="10">
    <source>
        <dbReference type="RuleBase" id="RU003812"/>
    </source>
</evidence>
<evidence type="ECO:0000259" key="11">
    <source>
        <dbReference type="Pfam" id="PF02540"/>
    </source>
</evidence>
<evidence type="ECO:0000256" key="6">
    <source>
        <dbReference type="ARBA" id="ARBA00022842"/>
    </source>
</evidence>
<feature type="binding site" evidence="8">
    <location>
        <position position="146"/>
    </location>
    <ligand>
        <name>Mg(2+)</name>
        <dbReference type="ChEBI" id="CHEBI:18420"/>
    </ligand>
</feature>
<keyword evidence="7 8" id="KW-0520">NAD</keyword>
<dbReference type="InterPro" id="IPR014729">
    <property type="entry name" value="Rossmann-like_a/b/a_fold"/>
</dbReference>
<dbReference type="AlphaFoldDB" id="G3BMS3"/>
<dbReference type="PANTHER" id="PTHR23090:SF9">
    <property type="entry name" value="GLUTAMINE-DEPENDENT NAD(+) SYNTHETASE"/>
    <property type="match status" value="1"/>
</dbReference>
<evidence type="ECO:0000256" key="8">
    <source>
        <dbReference type="HAMAP-Rule" id="MF_00193"/>
    </source>
</evidence>
<feature type="binding site" evidence="8">
    <location>
        <position position="170"/>
    </location>
    <ligand>
        <name>ATP</name>
        <dbReference type="ChEBI" id="CHEBI:30616"/>
    </ligand>
</feature>
<comment type="function">
    <text evidence="8">Catalyzes the ATP-dependent amidation of deamido-NAD to form NAD. Uses ammonia as a nitrogen source.</text>
</comment>
<keyword evidence="2 8" id="KW-0436">Ligase</keyword>
<gene>
    <name evidence="8" type="primary">nadE</name>
</gene>
<accession>G3BMS3</accession>
<dbReference type="GO" id="GO:0008795">
    <property type="term" value="F:NAD+ synthase activity"/>
    <property type="evidence" value="ECO:0007669"/>
    <property type="project" value="UniProtKB-UniRule"/>
</dbReference>